<protein>
    <recommendedName>
        <fullName evidence="3">IgA peptidase M64</fullName>
    </recommendedName>
</protein>
<reference evidence="1 2" key="1">
    <citation type="submission" date="2015-04" db="EMBL/GenBank/DDBJ databases">
        <title>Complete genome sequence of Schizopora paradoxa KUC8140, a cosmopolitan wood degrader in East Asia.</title>
        <authorList>
            <consortium name="DOE Joint Genome Institute"/>
            <person name="Min B."/>
            <person name="Park H."/>
            <person name="Jang Y."/>
            <person name="Kim J.-J."/>
            <person name="Kim K.H."/>
            <person name="Pangilinan J."/>
            <person name="Lipzen A."/>
            <person name="Riley R."/>
            <person name="Grigoriev I.V."/>
            <person name="Spatafora J.W."/>
            <person name="Choi I.-G."/>
        </authorList>
    </citation>
    <scope>NUCLEOTIDE SEQUENCE [LARGE SCALE GENOMIC DNA]</scope>
    <source>
        <strain evidence="1 2">KUC8140</strain>
    </source>
</reference>
<dbReference type="Gene3D" id="3.40.390.10">
    <property type="entry name" value="Collagenase (Catalytic Domain)"/>
    <property type="match status" value="1"/>
</dbReference>
<dbReference type="Proteomes" id="UP000053477">
    <property type="component" value="Unassembled WGS sequence"/>
</dbReference>
<proteinExistence type="predicted"/>
<sequence length="529" mass="58716">MPLLWQRAESHCGPRSNWDFDTLILTDSPRGNSPFSPSEDNVVQNILTWLFQNSRSSHLFITGHSSNRVDITFFGDGYTENERDKFLSDARSLALDISYNHTFLTVRPLLNFWAAFAASNETGIGIGGEPKDTIFGLYRDGTELRAVYYAKPEVAATSCDLLGDGCDYPILLANDPLYGGLGGRFTVTTSSKMNGPLVLRHELGHSVIKEGEEYDGGFAYYGPNAAHNFTSPFPWAHWLSDGNGTPRAERSVMPMQAYPWTVLSLDEPWTVKFNSSGQYARHLVRFSLSAIPEAKHLSIVLDGEEIQWTPMPGIGVDRWHYDVHRNETLADGEHTLSFSLQEGALVGLAQLCSAEIIEFGDADEFNATEGHISAYPTYSDKNETSYRPTNEGCLMRVVTSPDFCKVCVEGLWHVLLERVNLIDDISTDCTHVRTLNLDPVKLGQLRSLDAGEGASLPQESLSIIWAKDGTPLPHFENKTKIVLDAATTGNFTVVVQFFTEEVRVDPHGFLKDTGSIEINTPCRAIDEHV</sequence>
<accession>A0A0H2R173</accession>
<gene>
    <name evidence="1" type="ORF">SCHPADRAFT_1002855</name>
</gene>
<dbReference type="OrthoDB" id="2961863at2759"/>
<dbReference type="InterPro" id="IPR019026">
    <property type="entry name" value="Peptidase_M64_IgA"/>
</dbReference>
<dbReference type="Pfam" id="PF09471">
    <property type="entry name" value="Peptidase_M64"/>
    <property type="match status" value="1"/>
</dbReference>
<dbReference type="AlphaFoldDB" id="A0A0H2R173"/>
<evidence type="ECO:0008006" key="3">
    <source>
        <dbReference type="Google" id="ProtNLM"/>
    </source>
</evidence>
<name>A0A0H2R173_9AGAM</name>
<dbReference type="GO" id="GO:0008237">
    <property type="term" value="F:metallopeptidase activity"/>
    <property type="evidence" value="ECO:0007669"/>
    <property type="project" value="InterPro"/>
</dbReference>
<organism evidence="1 2">
    <name type="scientific">Schizopora paradoxa</name>
    <dbReference type="NCBI Taxonomy" id="27342"/>
    <lineage>
        <taxon>Eukaryota</taxon>
        <taxon>Fungi</taxon>
        <taxon>Dikarya</taxon>
        <taxon>Basidiomycota</taxon>
        <taxon>Agaricomycotina</taxon>
        <taxon>Agaricomycetes</taxon>
        <taxon>Hymenochaetales</taxon>
        <taxon>Schizoporaceae</taxon>
        <taxon>Schizopora</taxon>
    </lineage>
</organism>
<keyword evidence="2" id="KW-1185">Reference proteome</keyword>
<dbReference type="InParanoid" id="A0A0H2R173"/>
<dbReference type="InterPro" id="IPR024079">
    <property type="entry name" value="MetalloPept_cat_dom_sf"/>
</dbReference>
<dbReference type="EMBL" id="KQ086295">
    <property type="protein sequence ID" value="KLO05540.1"/>
    <property type="molecule type" value="Genomic_DNA"/>
</dbReference>
<evidence type="ECO:0000313" key="2">
    <source>
        <dbReference type="Proteomes" id="UP000053477"/>
    </source>
</evidence>
<evidence type="ECO:0000313" key="1">
    <source>
        <dbReference type="EMBL" id="KLO05540.1"/>
    </source>
</evidence>